<dbReference type="RefSeq" id="WP_062439944.1">
    <property type="nucleotide sequence ID" value="NZ_BMCJ01000006.1"/>
</dbReference>
<organism evidence="2 3">
    <name type="scientific">Thalassobacillus devorans</name>
    <dbReference type="NCBI Taxonomy" id="279813"/>
    <lineage>
        <taxon>Bacteria</taxon>
        <taxon>Bacillati</taxon>
        <taxon>Bacillota</taxon>
        <taxon>Bacilli</taxon>
        <taxon>Bacillales</taxon>
        <taxon>Bacillaceae</taxon>
        <taxon>Thalassobacillus</taxon>
    </lineage>
</organism>
<sequence length="62" mass="7222">MNNVWNTIYMILLGIVAIFTGEIVTFIMLGFVLVTLNNIHTTLKNIYKVTADREARKYWEVD</sequence>
<keyword evidence="1" id="KW-1133">Transmembrane helix</keyword>
<gene>
    <name evidence="2" type="ORF">GCM10007216_32220</name>
</gene>
<evidence type="ECO:0008006" key="4">
    <source>
        <dbReference type="Google" id="ProtNLM"/>
    </source>
</evidence>
<evidence type="ECO:0000313" key="3">
    <source>
        <dbReference type="Proteomes" id="UP000619534"/>
    </source>
</evidence>
<protein>
    <recommendedName>
        <fullName evidence="4">TMhelix containing protein</fullName>
    </recommendedName>
</protein>
<dbReference type="EMBL" id="BMCJ01000006">
    <property type="protein sequence ID" value="GGC98973.1"/>
    <property type="molecule type" value="Genomic_DNA"/>
</dbReference>
<keyword evidence="3" id="KW-1185">Reference proteome</keyword>
<feature type="transmembrane region" description="Helical" evidence="1">
    <location>
        <begin position="6"/>
        <end position="34"/>
    </location>
</feature>
<accession>A0ABQ1PLL1</accession>
<reference evidence="3" key="1">
    <citation type="journal article" date="2019" name="Int. J. Syst. Evol. Microbiol.">
        <title>The Global Catalogue of Microorganisms (GCM) 10K type strain sequencing project: providing services to taxonomists for standard genome sequencing and annotation.</title>
        <authorList>
            <consortium name="The Broad Institute Genomics Platform"/>
            <consortium name="The Broad Institute Genome Sequencing Center for Infectious Disease"/>
            <person name="Wu L."/>
            <person name="Ma J."/>
        </authorList>
    </citation>
    <scope>NUCLEOTIDE SEQUENCE [LARGE SCALE GENOMIC DNA]</scope>
    <source>
        <strain evidence="3">CCM 7282</strain>
    </source>
</reference>
<keyword evidence="1" id="KW-0472">Membrane</keyword>
<name>A0ABQ1PLL1_9BACI</name>
<keyword evidence="1" id="KW-0812">Transmembrane</keyword>
<proteinExistence type="predicted"/>
<evidence type="ECO:0000313" key="2">
    <source>
        <dbReference type="EMBL" id="GGC98973.1"/>
    </source>
</evidence>
<comment type="caution">
    <text evidence="2">The sequence shown here is derived from an EMBL/GenBank/DDBJ whole genome shotgun (WGS) entry which is preliminary data.</text>
</comment>
<evidence type="ECO:0000256" key="1">
    <source>
        <dbReference type="SAM" id="Phobius"/>
    </source>
</evidence>
<dbReference type="Proteomes" id="UP000619534">
    <property type="component" value="Unassembled WGS sequence"/>
</dbReference>